<dbReference type="Gene3D" id="3.30.450.20">
    <property type="entry name" value="PAS domain"/>
    <property type="match status" value="1"/>
</dbReference>
<dbReference type="InterPro" id="IPR013767">
    <property type="entry name" value="PAS_fold"/>
</dbReference>
<dbReference type="PROSITE" id="PS50112">
    <property type="entry name" value="PAS"/>
    <property type="match status" value="1"/>
</dbReference>
<dbReference type="PROSITE" id="PS50887">
    <property type="entry name" value="GGDEF"/>
    <property type="match status" value="1"/>
</dbReference>
<feature type="domain" description="PAC" evidence="2">
    <location>
        <begin position="264"/>
        <end position="317"/>
    </location>
</feature>
<dbReference type="InterPro" id="IPR029787">
    <property type="entry name" value="Nucleotide_cyclase"/>
</dbReference>
<dbReference type="InterPro" id="IPR000160">
    <property type="entry name" value="GGDEF_dom"/>
</dbReference>
<dbReference type="Gene3D" id="3.30.70.270">
    <property type="match status" value="1"/>
</dbReference>
<dbReference type="AlphaFoldDB" id="A0A0D1XRY6"/>
<evidence type="ECO:0000259" key="2">
    <source>
        <dbReference type="PROSITE" id="PS50113"/>
    </source>
</evidence>
<dbReference type="SUPFAM" id="SSF55073">
    <property type="entry name" value="Nucleotide cyclase"/>
    <property type="match status" value="1"/>
</dbReference>
<dbReference type="SMART" id="SM00052">
    <property type="entry name" value="EAL"/>
    <property type="match status" value="1"/>
</dbReference>
<evidence type="ECO:0000313" key="6">
    <source>
        <dbReference type="EMBL" id="SDK08659.1"/>
    </source>
</evidence>
<dbReference type="PANTHER" id="PTHR44757:SF2">
    <property type="entry name" value="BIOFILM ARCHITECTURE MAINTENANCE PROTEIN MBAA"/>
    <property type="match status" value="1"/>
</dbReference>
<reference evidence="5 7" key="1">
    <citation type="submission" date="2015-07" db="EMBL/GenBank/DDBJ databases">
        <title>Fjat-14205 dsm 2895.</title>
        <authorList>
            <person name="Liu B."/>
            <person name="Wang J."/>
            <person name="Zhu Y."/>
            <person name="Liu G."/>
            <person name="Chen Q."/>
            <person name="Chen Z."/>
            <person name="Lan J."/>
            <person name="Che J."/>
            <person name="Ge C."/>
            <person name="Shi H."/>
            <person name="Pan Z."/>
            <person name="Liu X."/>
        </authorList>
    </citation>
    <scope>NUCLEOTIDE SEQUENCE [LARGE SCALE GENOMIC DNA]</scope>
    <source>
        <strain evidence="5 7">DSM 2895</strain>
    </source>
</reference>
<feature type="domain" description="GGDEF" evidence="4">
    <location>
        <begin position="349"/>
        <end position="482"/>
    </location>
</feature>
<dbReference type="InterPro" id="IPR000014">
    <property type="entry name" value="PAS"/>
</dbReference>
<dbReference type="SMART" id="SM00267">
    <property type="entry name" value="GGDEF"/>
    <property type="match status" value="1"/>
</dbReference>
<dbReference type="InterPro" id="IPR052155">
    <property type="entry name" value="Biofilm_reg_signaling"/>
</dbReference>
<evidence type="ECO:0000259" key="4">
    <source>
        <dbReference type="PROSITE" id="PS50887"/>
    </source>
</evidence>
<dbReference type="InterPro" id="IPR001633">
    <property type="entry name" value="EAL_dom"/>
</dbReference>
<evidence type="ECO:0000313" key="7">
    <source>
        <dbReference type="Proteomes" id="UP000037269"/>
    </source>
</evidence>
<organism evidence="5 7">
    <name type="scientific">Aneurinibacillus migulanus</name>
    <name type="common">Bacillus migulanus</name>
    <dbReference type="NCBI Taxonomy" id="47500"/>
    <lineage>
        <taxon>Bacteria</taxon>
        <taxon>Bacillati</taxon>
        <taxon>Bacillota</taxon>
        <taxon>Bacilli</taxon>
        <taxon>Bacillales</taxon>
        <taxon>Paenibacillaceae</taxon>
        <taxon>Aneurinibacillus group</taxon>
        <taxon>Aneurinibacillus</taxon>
    </lineage>
</organism>
<dbReference type="GeneID" id="42306438"/>
<dbReference type="Pfam" id="PF00990">
    <property type="entry name" value="GGDEF"/>
    <property type="match status" value="1"/>
</dbReference>
<sequence length="751" mass="85877">MPKYNTKPIYVREAKKRCFNMGMNPTELRLPKVIMTAEALEQKRFEYEEILSVVQFFGRKILGSLKGTPILIIIADENGFILQMDGDETIKELVADLGIMPGIQFAEKDMGMNVVSLALQENHPVQLVGDDHYHVVLHGSACYAAPFHYADIGNLLGAIGIMTIAEQQNPLLLTMLATAVDSIERELLLRKQNRKLDIMNQIMMDSARNGIIITDREGNVIEFNQFAERITGLKKQEIIGKNVCCLEQVGEYISGVLQCDDKYEDIEIIVQAKETSERFVCLFDALPIRDQQQCMIGAFGQFRNITERYEAEEKYNYLAYHDELTGLPNRRHIKNKMLEYINEAKENTGKMALMFIDLDRFKLVNDTLGHSNGDLLLQQAAKRLEGCLGANDIVGRMGGDEFIFLLPDSKEATDAVRVAERIIETFKEPFNMDGYEFHITASIGIATYPHDGEDAETLMVHADTAMYRAKEQGKNNYVFFRENMHTEPYERITLENSLHRALEKQEFIVHYQPQVDVKTGNIRGLEALIRWQHPEFGLVSPGKFIPIAEETGLIVPIGEWVMREACLQNKRWQELGLPDFRVAVNLSTQQFLKSNLVETVKRTLEETGLAPQFLELEITETMTMDVDYTIPTLRQLHELGVQISIDDFGTGYSSLHYLKEFSIHRLKIDQSFVREIMTDVNDASIVETIIAMAHNLGLEVIAEGVEEKEQLRFLQCKKCDEVQGYYFSKPIAAKEFEENFVELQRQTKNRY</sequence>
<dbReference type="CDD" id="cd01949">
    <property type="entry name" value="GGDEF"/>
    <property type="match status" value="1"/>
</dbReference>
<dbReference type="InterPro" id="IPR043128">
    <property type="entry name" value="Rev_trsase/Diguanyl_cyclase"/>
</dbReference>
<name>A0A0D1XRY6_ANEMI</name>
<dbReference type="FunFam" id="3.20.20.450:FF:000001">
    <property type="entry name" value="Cyclic di-GMP phosphodiesterase yahA"/>
    <property type="match status" value="1"/>
</dbReference>
<dbReference type="GO" id="GO:0006355">
    <property type="term" value="P:regulation of DNA-templated transcription"/>
    <property type="evidence" value="ECO:0007669"/>
    <property type="project" value="InterPro"/>
</dbReference>
<proteinExistence type="predicted"/>
<dbReference type="PATRIC" id="fig|47500.12.peg.7245"/>
<dbReference type="Pfam" id="PF00563">
    <property type="entry name" value="EAL"/>
    <property type="match status" value="1"/>
</dbReference>
<dbReference type="PANTHER" id="PTHR44757">
    <property type="entry name" value="DIGUANYLATE CYCLASE DGCP"/>
    <property type="match status" value="1"/>
</dbReference>
<feature type="domain" description="PAS" evidence="1">
    <location>
        <begin position="203"/>
        <end position="253"/>
    </location>
</feature>
<dbReference type="Gene3D" id="3.20.20.450">
    <property type="entry name" value="EAL domain"/>
    <property type="match status" value="1"/>
</dbReference>
<dbReference type="PROSITE" id="PS50113">
    <property type="entry name" value="PAC"/>
    <property type="match status" value="1"/>
</dbReference>
<protein>
    <submittedName>
        <fullName evidence="5 6">Diguanylate cyclase</fullName>
    </submittedName>
</protein>
<gene>
    <name evidence="5" type="ORF">AF333_14765</name>
    <name evidence="6" type="ORF">SAMN04487909_13826</name>
</gene>
<reference evidence="6 8" key="2">
    <citation type="submission" date="2016-10" db="EMBL/GenBank/DDBJ databases">
        <authorList>
            <person name="de Groot N.N."/>
        </authorList>
    </citation>
    <scope>NUCLEOTIDE SEQUENCE [LARGE SCALE GENOMIC DNA]</scope>
    <source>
        <strain evidence="6 8">DSM 2895</strain>
    </source>
</reference>
<keyword evidence="7" id="KW-1185">Reference proteome</keyword>
<dbReference type="EMBL" id="FNED01000038">
    <property type="protein sequence ID" value="SDK08659.1"/>
    <property type="molecule type" value="Genomic_DNA"/>
</dbReference>
<dbReference type="SUPFAM" id="SSF141868">
    <property type="entry name" value="EAL domain-like"/>
    <property type="match status" value="1"/>
</dbReference>
<dbReference type="Gene3D" id="3.30.450.40">
    <property type="match status" value="1"/>
</dbReference>
<dbReference type="InterPro" id="IPR029016">
    <property type="entry name" value="GAF-like_dom_sf"/>
</dbReference>
<dbReference type="Proteomes" id="UP000182836">
    <property type="component" value="Unassembled WGS sequence"/>
</dbReference>
<dbReference type="InterPro" id="IPR035919">
    <property type="entry name" value="EAL_sf"/>
</dbReference>
<dbReference type="OrthoDB" id="9759607at2"/>
<evidence type="ECO:0000259" key="1">
    <source>
        <dbReference type="PROSITE" id="PS50112"/>
    </source>
</evidence>
<dbReference type="CDD" id="cd01948">
    <property type="entry name" value="EAL"/>
    <property type="match status" value="1"/>
</dbReference>
<dbReference type="RefSeq" id="WP_043064231.1">
    <property type="nucleotide sequence ID" value="NZ_BJOA01000157.1"/>
</dbReference>
<feature type="domain" description="EAL" evidence="3">
    <location>
        <begin position="491"/>
        <end position="744"/>
    </location>
</feature>
<dbReference type="STRING" id="47500.AF333_14765"/>
<dbReference type="FunFam" id="3.30.70.270:FF:000001">
    <property type="entry name" value="Diguanylate cyclase domain protein"/>
    <property type="match status" value="1"/>
</dbReference>
<dbReference type="InterPro" id="IPR000700">
    <property type="entry name" value="PAS-assoc_C"/>
</dbReference>
<accession>A0A0D1XRY6</accession>
<dbReference type="SUPFAM" id="SSF55785">
    <property type="entry name" value="PYP-like sensor domain (PAS domain)"/>
    <property type="match status" value="1"/>
</dbReference>
<dbReference type="EMBL" id="LGUG01000004">
    <property type="protein sequence ID" value="KON96548.1"/>
    <property type="molecule type" value="Genomic_DNA"/>
</dbReference>
<dbReference type="PROSITE" id="PS50883">
    <property type="entry name" value="EAL"/>
    <property type="match status" value="1"/>
</dbReference>
<dbReference type="Proteomes" id="UP000037269">
    <property type="component" value="Unassembled WGS sequence"/>
</dbReference>
<dbReference type="CDD" id="cd00130">
    <property type="entry name" value="PAS"/>
    <property type="match status" value="1"/>
</dbReference>
<evidence type="ECO:0000259" key="3">
    <source>
        <dbReference type="PROSITE" id="PS50883"/>
    </source>
</evidence>
<evidence type="ECO:0000313" key="8">
    <source>
        <dbReference type="Proteomes" id="UP000182836"/>
    </source>
</evidence>
<dbReference type="InterPro" id="IPR035965">
    <property type="entry name" value="PAS-like_dom_sf"/>
</dbReference>
<dbReference type="Pfam" id="PF00989">
    <property type="entry name" value="PAS"/>
    <property type="match status" value="1"/>
</dbReference>
<dbReference type="NCBIfam" id="TIGR00229">
    <property type="entry name" value="sensory_box"/>
    <property type="match status" value="1"/>
</dbReference>
<evidence type="ECO:0000313" key="5">
    <source>
        <dbReference type="EMBL" id="KON96548.1"/>
    </source>
</evidence>
<dbReference type="NCBIfam" id="TIGR00254">
    <property type="entry name" value="GGDEF"/>
    <property type="match status" value="1"/>
</dbReference>